<dbReference type="EMBL" id="CAJPIZ010004020">
    <property type="protein sequence ID" value="CAG2107083.1"/>
    <property type="molecule type" value="Genomic_DNA"/>
</dbReference>
<dbReference type="GO" id="GO:0008270">
    <property type="term" value="F:zinc ion binding"/>
    <property type="evidence" value="ECO:0007669"/>
    <property type="project" value="UniProtKB-KW"/>
</dbReference>
<accession>A0A7R9KRG2</accession>
<gene>
    <name evidence="4" type="ORF">OSB1V03_LOCUS7086</name>
</gene>
<keyword evidence="5" id="KW-1185">Reference proteome</keyword>
<dbReference type="OrthoDB" id="3176202at2759"/>
<feature type="region of interest" description="Disordered" evidence="2">
    <location>
        <begin position="81"/>
        <end position="103"/>
    </location>
</feature>
<sequence>MNKQHFQTLSQALDQLMSNCEDNETIVQKLIAEDSHRESSESTKRQSIDERVVCKRRQFKRKSNKKRVICKPVVEDIKPKHNKTSVKTNTKTREESDESYVEESDDSYVETKTYKAMKRHKPTKSGSKSSPSLLIPDFNERQKMFDLITNSYKCPKTECQKTLKTDSSFKLHLYRKHTNRIIKCGYKGCDKQYRNRGSL</sequence>
<keyword evidence="1" id="KW-0479">Metal-binding</keyword>
<dbReference type="Proteomes" id="UP000759131">
    <property type="component" value="Unassembled WGS sequence"/>
</dbReference>
<evidence type="ECO:0000259" key="3">
    <source>
        <dbReference type="PROSITE" id="PS50157"/>
    </source>
</evidence>
<keyword evidence="1" id="KW-0863">Zinc-finger</keyword>
<name>A0A7R9KRG2_9ACAR</name>
<dbReference type="PROSITE" id="PS50157">
    <property type="entry name" value="ZINC_FINGER_C2H2_2"/>
    <property type="match status" value="1"/>
</dbReference>
<evidence type="ECO:0000256" key="1">
    <source>
        <dbReference type="PROSITE-ProRule" id="PRU00042"/>
    </source>
</evidence>
<feature type="domain" description="C2H2-type" evidence="3">
    <location>
        <begin position="152"/>
        <end position="182"/>
    </location>
</feature>
<keyword evidence="1" id="KW-0862">Zinc</keyword>
<proteinExistence type="predicted"/>
<evidence type="ECO:0000256" key="2">
    <source>
        <dbReference type="SAM" id="MobiDB-lite"/>
    </source>
</evidence>
<evidence type="ECO:0000313" key="4">
    <source>
        <dbReference type="EMBL" id="CAD7626653.1"/>
    </source>
</evidence>
<organism evidence="4">
    <name type="scientific">Medioppia subpectinata</name>
    <dbReference type="NCBI Taxonomy" id="1979941"/>
    <lineage>
        <taxon>Eukaryota</taxon>
        <taxon>Metazoa</taxon>
        <taxon>Ecdysozoa</taxon>
        <taxon>Arthropoda</taxon>
        <taxon>Chelicerata</taxon>
        <taxon>Arachnida</taxon>
        <taxon>Acari</taxon>
        <taxon>Acariformes</taxon>
        <taxon>Sarcoptiformes</taxon>
        <taxon>Oribatida</taxon>
        <taxon>Brachypylina</taxon>
        <taxon>Oppioidea</taxon>
        <taxon>Oppiidae</taxon>
        <taxon>Medioppia</taxon>
    </lineage>
</organism>
<reference evidence="4" key="1">
    <citation type="submission" date="2020-11" db="EMBL/GenBank/DDBJ databases">
        <authorList>
            <person name="Tran Van P."/>
        </authorList>
    </citation>
    <scope>NUCLEOTIDE SEQUENCE</scope>
</reference>
<dbReference type="AlphaFoldDB" id="A0A7R9KRG2"/>
<dbReference type="PROSITE" id="PS00028">
    <property type="entry name" value="ZINC_FINGER_C2H2_1"/>
    <property type="match status" value="1"/>
</dbReference>
<evidence type="ECO:0000313" key="5">
    <source>
        <dbReference type="Proteomes" id="UP000759131"/>
    </source>
</evidence>
<dbReference type="InterPro" id="IPR013087">
    <property type="entry name" value="Znf_C2H2_type"/>
</dbReference>
<protein>
    <recommendedName>
        <fullName evidence="3">C2H2-type domain-containing protein</fullName>
    </recommendedName>
</protein>
<dbReference type="EMBL" id="OC858595">
    <property type="protein sequence ID" value="CAD7626653.1"/>
    <property type="molecule type" value="Genomic_DNA"/>
</dbReference>